<dbReference type="Pfam" id="PF01565">
    <property type="entry name" value="FAD_binding_4"/>
    <property type="match status" value="1"/>
</dbReference>
<evidence type="ECO:0000313" key="6">
    <source>
        <dbReference type="Proteomes" id="UP000270616"/>
    </source>
</evidence>
<evidence type="ECO:0000256" key="1">
    <source>
        <dbReference type="ARBA" id="ARBA00022630"/>
    </source>
</evidence>
<gene>
    <name evidence="5" type="ORF">EDL96_01790</name>
</gene>
<dbReference type="GO" id="GO:0071949">
    <property type="term" value="F:FAD binding"/>
    <property type="evidence" value="ECO:0007669"/>
    <property type="project" value="InterPro"/>
</dbReference>
<dbReference type="InterPro" id="IPR016171">
    <property type="entry name" value="Vanillyl_alc_oxidase_C-sub2"/>
</dbReference>
<dbReference type="Pfam" id="PF09129">
    <property type="entry name" value="Chol_subst-bind"/>
    <property type="match status" value="1"/>
</dbReference>
<dbReference type="InterPro" id="IPR036318">
    <property type="entry name" value="FAD-bd_PCMH-like_sf"/>
</dbReference>
<name>A0A3N3ZU37_9MICC</name>
<dbReference type="InterPro" id="IPR016167">
    <property type="entry name" value="FAD-bd_PCMH_sub1"/>
</dbReference>
<organism evidence="5 6">
    <name type="scientific">Kocuria soli</name>
    <dbReference type="NCBI Taxonomy" id="2485125"/>
    <lineage>
        <taxon>Bacteria</taxon>
        <taxon>Bacillati</taxon>
        <taxon>Actinomycetota</taxon>
        <taxon>Actinomycetes</taxon>
        <taxon>Micrococcales</taxon>
        <taxon>Micrococcaceae</taxon>
        <taxon>Kocuria</taxon>
    </lineage>
</organism>
<feature type="domain" description="FAD-binding PCMH-type" evidence="4">
    <location>
        <begin position="64"/>
        <end position="253"/>
    </location>
</feature>
<evidence type="ECO:0000256" key="2">
    <source>
        <dbReference type="ARBA" id="ARBA00022827"/>
    </source>
</evidence>
<dbReference type="SUPFAM" id="SSF56176">
    <property type="entry name" value="FAD-binding/transporter-associated domain-like"/>
    <property type="match status" value="1"/>
</dbReference>
<dbReference type="InterPro" id="IPR016169">
    <property type="entry name" value="FAD-bd_PCMH_sub2"/>
</dbReference>
<dbReference type="GO" id="GO:0016899">
    <property type="term" value="F:oxidoreductase activity, acting on the CH-OH group of donors, oxygen as acceptor"/>
    <property type="evidence" value="ECO:0007669"/>
    <property type="project" value="InterPro"/>
</dbReference>
<evidence type="ECO:0000313" key="5">
    <source>
        <dbReference type="EMBL" id="ROZ64610.1"/>
    </source>
</evidence>
<dbReference type="PROSITE" id="PS51387">
    <property type="entry name" value="FAD_PCMH"/>
    <property type="match status" value="1"/>
</dbReference>
<evidence type="ECO:0000259" key="4">
    <source>
        <dbReference type="PROSITE" id="PS51387"/>
    </source>
</evidence>
<keyword evidence="2" id="KW-0274">FAD</keyword>
<dbReference type="PANTHER" id="PTHR43762:SF1">
    <property type="entry name" value="D-ARABINONO-1,4-LACTONE OXIDASE"/>
    <property type="match status" value="1"/>
</dbReference>
<sequence>MDQPCAHDTGVTRRKLVKGGLAVAGTWTLIGVVTPTSAEAAETPPGFPTDIALQRNVFQNWDGTIVTDELWTCEITTPEQAETIVNWAAGADYRVRPRGFGHTWSPLVVESGTCADAAVVVVDTTGMAAMSMVDGERVRLQAGAEMTQVLSFLSTHGRSLIGAPAPGDVTVAGVLAVNGHGTNVAASGEGLAAGGTYGTLSNAVVELTAVVWDESAGKYTLRTFQRNQPEIAPLLAHVGRAFVTEVVLQTVANYNLRCRNTTLIPASELFAAPESAGPRSLSALLDRRGRVGIIWYAMTQYPWVQTWQVTPTEPLLSSARYAPFNYPFADRLSDEVASLITQVTQGAHSLTPKATAAMMYATRAGLVANGALDMWGEAKNFIHFVRPTTLLVSAGSHVVITRRDQVQRVVADFTTHYQELISTYRSRGQYPANNVCEIRVTGVDRSEDVTVDGAVVPSLSSVTPVPGRPELDTAVWLDVLSLPGTPGTGEFYAEIDAWFRNLSSELGVARPEWSKRFAHTAAGPWTDDRELKDWIPGQFPAWQEALTGLDAMDPQGIFRTPLHDRLMPRSEG</sequence>
<keyword evidence="6" id="KW-1185">Reference proteome</keyword>
<dbReference type="Gene3D" id="3.30.465.10">
    <property type="match status" value="1"/>
</dbReference>
<dbReference type="PROSITE" id="PS51318">
    <property type="entry name" value="TAT"/>
    <property type="match status" value="1"/>
</dbReference>
<dbReference type="InterPro" id="IPR006311">
    <property type="entry name" value="TAT_signal"/>
</dbReference>
<dbReference type="InterPro" id="IPR010031">
    <property type="entry name" value="FAD_lactone_oxidase-like"/>
</dbReference>
<dbReference type="InterPro" id="IPR015213">
    <property type="entry name" value="Cholesterol_OX_subst-bd"/>
</dbReference>
<dbReference type="Gene3D" id="3.30.43.10">
    <property type="entry name" value="Uridine Diphospho-n-acetylenolpyruvylglucosamine Reductase, domain 2"/>
    <property type="match status" value="1"/>
</dbReference>
<dbReference type="AlphaFoldDB" id="A0A3N3ZU37"/>
<keyword evidence="3" id="KW-0560">Oxidoreductase</keyword>
<dbReference type="Gene3D" id="1.10.45.10">
    <property type="entry name" value="Vanillyl-alcohol Oxidase, Chain A, domain 4"/>
    <property type="match status" value="1"/>
</dbReference>
<dbReference type="SUPFAM" id="SSF55103">
    <property type="entry name" value="FAD-linked oxidases, C-terminal domain"/>
    <property type="match status" value="1"/>
</dbReference>
<accession>A0A3N3ZU37</accession>
<dbReference type="Gene3D" id="3.40.462.10">
    <property type="entry name" value="FAD-linked oxidases, C-terminal domain"/>
    <property type="match status" value="1"/>
</dbReference>
<dbReference type="PANTHER" id="PTHR43762">
    <property type="entry name" value="L-GULONOLACTONE OXIDASE"/>
    <property type="match status" value="1"/>
</dbReference>
<comment type="caution">
    <text evidence="5">The sequence shown here is derived from an EMBL/GenBank/DDBJ whole genome shotgun (WGS) entry which is preliminary data.</text>
</comment>
<keyword evidence="1" id="KW-0285">Flavoprotein</keyword>
<proteinExistence type="predicted"/>
<protein>
    <submittedName>
        <fullName evidence="5">FAD-binding protein</fullName>
    </submittedName>
</protein>
<dbReference type="InterPro" id="IPR016164">
    <property type="entry name" value="FAD-linked_Oxase-like_C"/>
</dbReference>
<dbReference type="InterPro" id="IPR016170">
    <property type="entry name" value="Cytok_DH_C_sf"/>
</dbReference>
<reference evidence="5 6" key="1">
    <citation type="submission" date="2018-10" db="EMBL/GenBank/DDBJ databases">
        <title>Kocuria sp. M5W7-7, whole genome shotgun sequence.</title>
        <authorList>
            <person name="Tuo L."/>
        </authorList>
    </citation>
    <scope>NUCLEOTIDE SEQUENCE [LARGE SCALE GENOMIC DNA]</scope>
    <source>
        <strain evidence="5 6">M5W7-7</strain>
    </source>
</reference>
<dbReference type="EMBL" id="RKMF01000002">
    <property type="protein sequence ID" value="ROZ64610.1"/>
    <property type="molecule type" value="Genomic_DNA"/>
</dbReference>
<dbReference type="Proteomes" id="UP000270616">
    <property type="component" value="Unassembled WGS sequence"/>
</dbReference>
<dbReference type="InterPro" id="IPR016166">
    <property type="entry name" value="FAD-bd_PCMH"/>
</dbReference>
<dbReference type="InterPro" id="IPR006094">
    <property type="entry name" value="Oxid_FAD_bind_N"/>
</dbReference>
<evidence type="ECO:0000256" key="3">
    <source>
        <dbReference type="ARBA" id="ARBA00023002"/>
    </source>
</evidence>